<dbReference type="eggNOG" id="COG2318">
    <property type="taxonomic scope" value="Bacteria"/>
</dbReference>
<dbReference type="Gene3D" id="1.20.120.450">
    <property type="entry name" value="dinb family like domain"/>
    <property type="match status" value="1"/>
</dbReference>
<dbReference type="OrthoDB" id="9793216at2"/>
<dbReference type="STRING" id="714943.Mucpa_2726"/>
<proteinExistence type="predicted"/>
<dbReference type="Proteomes" id="UP000002774">
    <property type="component" value="Chromosome"/>
</dbReference>
<dbReference type="EMBL" id="CM001403">
    <property type="protein sequence ID" value="EHQ26838.1"/>
    <property type="molecule type" value="Genomic_DNA"/>
</dbReference>
<evidence type="ECO:0000313" key="2">
    <source>
        <dbReference type="EMBL" id="EHQ26838.1"/>
    </source>
</evidence>
<accession>H1Y6P6</accession>
<sequence>MAKPITGEYAPVHETYISKVGEGDIIEILKSQQESTYAFFKNRPTHKATYAYAEGKWTVKQVLGHMIDTERIMTYRALRIARNDATPLPGFEQDDYVANSRHNDFDLMDMAEEFKLLRQVNLYFFKSLNNEEKQRAGLASNYSVTVNALLYIIAGHEAHHLQILKERY</sequence>
<dbReference type="InterPro" id="IPR034660">
    <property type="entry name" value="DinB/YfiT-like"/>
</dbReference>
<dbReference type="RefSeq" id="WP_008507046.1">
    <property type="nucleotide sequence ID" value="NZ_CM001403.1"/>
</dbReference>
<dbReference type="Pfam" id="PF12867">
    <property type="entry name" value="DinB_2"/>
    <property type="match status" value="1"/>
</dbReference>
<keyword evidence="3" id="KW-1185">Reference proteome</keyword>
<feature type="domain" description="DinB-like" evidence="1">
    <location>
        <begin position="29"/>
        <end position="163"/>
    </location>
</feature>
<dbReference type="SUPFAM" id="SSF109854">
    <property type="entry name" value="DinB/YfiT-like putative metalloenzymes"/>
    <property type="match status" value="1"/>
</dbReference>
<evidence type="ECO:0000259" key="1">
    <source>
        <dbReference type="Pfam" id="PF12867"/>
    </source>
</evidence>
<gene>
    <name evidence="2" type="ORF">Mucpa_2726</name>
</gene>
<protein>
    <recommendedName>
        <fullName evidence="1">DinB-like domain-containing protein</fullName>
    </recommendedName>
</protein>
<dbReference type="AlphaFoldDB" id="H1Y6P6"/>
<organism evidence="2 3">
    <name type="scientific">Mucilaginibacter paludis DSM 18603</name>
    <dbReference type="NCBI Taxonomy" id="714943"/>
    <lineage>
        <taxon>Bacteria</taxon>
        <taxon>Pseudomonadati</taxon>
        <taxon>Bacteroidota</taxon>
        <taxon>Sphingobacteriia</taxon>
        <taxon>Sphingobacteriales</taxon>
        <taxon>Sphingobacteriaceae</taxon>
        <taxon>Mucilaginibacter</taxon>
    </lineage>
</organism>
<dbReference type="HOGENOM" id="CLU_105789_2_0_10"/>
<evidence type="ECO:0000313" key="3">
    <source>
        <dbReference type="Proteomes" id="UP000002774"/>
    </source>
</evidence>
<reference evidence="2" key="1">
    <citation type="submission" date="2011-09" db="EMBL/GenBank/DDBJ databases">
        <title>The permanent draft genome of Mucilaginibacter paludis DSM 18603.</title>
        <authorList>
            <consortium name="US DOE Joint Genome Institute (JGI-PGF)"/>
            <person name="Lucas S."/>
            <person name="Han J."/>
            <person name="Lapidus A."/>
            <person name="Bruce D."/>
            <person name="Goodwin L."/>
            <person name="Pitluck S."/>
            <person name="Peters L."/>
            <person name="Kyrpides N."/>
            <person name="Mavromatis K."/>
            <person name="Ivanova N."/>
            <person name="Mikhailova N."/>
            <person name="Held B."/>
            <person name="Detter J.C."/>
            <person name="Tapia R."/>
            <person name="Han C."/>
            <person name="Land M."/>
            <person name="Hauser L."/>
            <person name="Markowitz V."/>
            <person name="Cheng J.-F."/>
            <person name="Hugenholtz P."/>
            <person name="Woyke T."/>
            <person name="Wu D."/>
            <person name="Tindall B."/>
            <person name="Brambilla E."/>
            <person name="Klenk H.-P."/>
            <person name="Eisen J.A."/>
        </authorList>
    </citation>
    <scope>NUCLEOTIDE SEQUENCE [LARGE SCALE GENOMIC DNA]</scope>
    <source>
        <strain evidence="2">DSM 18603</strain>
    </source>
</reference>
<dbReference type="InterPro" id="IPR024775">
    <property type="entry name" value="DinB-like"/>
</dbReference>
<name>H1Y6P6_9SPHI</name>